<evidence type="ECO:0000259" key="8">
    <source>
        <dbReference type="Pfam" id="PF25967"/>
    </source>
</evidence>
<evidence type="ECO:0000313" key="9">
    <source>
        <dbReference type="EMBL" id="MBR0654936.1"/>
    </source>
</evidence>
<dbReference type="InterPro" id="IPR058627">
    <property type="entry name" value="MdtA-like_C"/>
</dbReference>
<evidence type="ECO:0000256" key="3">
    <source>
        <dbReference type="SAM" id="MobiDB-lite"/>
    </source>
</evidence>
<dbReference type="Gene3D" id="2.40.30.170">
    <property type="match status" value="1"/>
</dbReference>
<gene>
    <name evidence="9" type="ORF">GXW79_07585</name>
</gene>
<evidence type="ECO:0000259" key="6">
    <source>
        <dbReference type="Pfam" id="PF25917"/>
    </source>
</evidence>
<dbReference type="Pfam" id="PF25876">
    <property type="entry name" value="HH_MFP_RND"/>
    <property type="match status" value="1"/>
</dbReference>
<organism evidence="9 10">
    <name type="scientific">Plastoroseomonas arctica</name>
    <dbReference type="NCBI Taxonomy" id="1509237"/>
    <lineage>
        <taxon>Bacteria</taxon>
        <taxon>Pseudomonadati</taxon>
        <taxon>Pseudomonadota</taxon>
        <taxon>Alphaproteobacteria</taxon>
        <taxon>Acetobacterales</taxon>
        <taxon>Acetobacteraceae</taxon>
        <taxon>Plastoroseomonas</taxon>
    </lineage>
</organism>
<dbReference type="InterPro" id="IPR058624">
    <property type="entry name" value="MdtA-like_HH"/>
</dbReference>
<feature type="domain" description="Multidrug resistance protein MdtA-like barrel-sandwich hybrid" evidence="6">
    <location>
        <begin position="59"/>
        <end position="190"/>
    </location>
</feature>
<name>A0AAF1K1G9_9PROT</name>
<dbReference type="Pfam" id="PF25944">
    <property type="entry name" value="Beta-barrel_RND"/>
    <property type="match status" value="1"/>
</dbReference>
<evidence type="ECO:0000256" key="4">
    <source>
        <dbReference type="SAM" id="SignalP"/>
    </source>
</evidence>
<dbReference type="SUPFAM" id="SSF111369">
    <property type="entry name" value="HlyD-like secretion proteins"/>
    <property type="match status" value="1"/>
</dbReference>
<comment type="similarity">
    <text evidence="2">Belongs to the membrane fusion protein (MFP) (TC 8.A.1) family.</text>
</comment>
<dbReference type="GO" id="GO:0046677">
    <property type="term" value="P:response to antibiotic"/>
    <property type="evidence" value="ECO:0007669"/>
    <property type="project" value="TreeGrafter"/>
</dbReference>
<comment type="caution">
    <text evidence="9">The sequence shown here is derived from an EMBL/GenBank/DDBJ whole genome shotgun (WGS) entry which is preliminary data.</text>
</comment>
<evidence type="ECO:0000313" key="10">
    <source>
        <dbReference type="Proteomes" id="UP001196068"/>
    </source>
</evidence>
<keyword evidence="4" id="KW-0732">Signal</keyword>
<proteinExistence type="inferred from homology"/>
<feature type="compositionally biased region" description="Pro residues" evidence="3">
    <location>
        <begin position="373"/>
        <end position="394"/>
    </location>
</feature>
<dbReference type="InterPro" id="IPR006143">
    <property type="entry name" value="RND_pump_MFP"/>
</dbReference>
<dbReference type="FunFam" id="2.40.420.20:FF:000001">
    <property type="entry name" value="Efflux RND transporter periplasmic adaptor subunit"/>
    <property type="match status" value="1"/>
</dbReference>
<dbReference type="GO" id="GO:0005886">
    <property type="term" value="C:plasma membrane"/>
    <property type="evidence" value="ECO:0007669"/>
    <property type="project" value="TreeGrafter"/>
</dbReference>
<reference evidence="9" key="2">
    <citation type="journal article" date="2021" name="Syst. Appl. Microbiol.">
        <title>Roseomonas hellenica sp. nov., isolated from roots of wild-growing Alkanna tinctoria.</title>
        <authorList>
            <person name="Rat A."/>
            <person name="Naranjo H.D."/>
            <person name="Lebbe L."/>
            <person name="Cnockaert M."/>
            <person name="Krigas N."/>
            <person name="Grigoriadou K."/>
            <person name="Maloupa E."/>
            <person name="Willems A."/>
        </authorList>
    </citation>
    <scope>NUCLEOTIDE SEQUENCE</scope>
    <source>
        <strain evidence="9">LMG 28251</strain>
    </source>
</reference>
<sequence length="394" mass="42174">MARLPLAATGAAILLLATLGDAAAQFGPQGPPAVGIVTADRRPITETSEFVGRIEAIERVVIRARVSGFIQEITFREGQEVQRGQVLYRLERAPFEAELERQQATIASAQANLVNTRISLDRARELVRTATGTQSRLDDAIAAERTGNAQLLSANAGLRAAQINLDYTVITAPVSGRIGRTNYTEGNVVGLDAGALATIVSQDPMRVAFAISQRQARELRNRFEGRGGPDAVRVRVRLTDGTVFPQVGRVVFIDTSVDRNTDTLLVRALIPNPAREVNGQRPDVGDRELVDGQFVSVMVEGAEPIQAIAVPRTAVLQDQQGSYVFILDGENKAQRRNVTLGRSPGNTAVVEQGLEGGERVVAEGVQRVRPGQPVNPSPMSAPPPAPPPGNAQRG</sequence>
<dbReference type="PANTHER" id="PTHR30158:SF3">
    <property type="entry name" value="MULTIDRUG EFFLUX PUMP SUBUNIT ACRA-RELATED"/>
    <property type="match status" value="1"/>
</dbReference>
<dbReference type="Pfam" id="PF25917">
    <property type="entry name" value="BSH_RND"/>
    <property type="match status" value="1"/>
</dbReference>
<protein>
    <submittedName>
        <fullName evidence="9">Efflux RND transporter periplasmic adaptor subunit</fullName>
    </submittedName>
</protein>
<dbReference type="Gene3D" id="1.10.287.470">
    <property type="entry name" value="Helix hairpin bin"/>
    <property type="match status" value="1"/>
</dbReference>
<feature type="domain" description="Multidrug resistance protein MdtA-like C-terminal permuted SH3" evidence="8">
    <location>
        <begin position="306"/>
        <end position="367"/>
    </location>
</feature>
<feature type="chain" id="PRO_5042283217" evidence="4">
    <location>
        <begin position="24"/>
        <end position="394"/>
    </location>
</feature>
<reference evidence="9" key="1">
    <citation type="submission" date="2020-01" db="EMBL/GenBank/DDBJ databases">
        <authorList>
            <person name="Rat A."/>
        </authorList>
    </citation>
    <scope>NUCLEOTIDE SEQUENCE</scope>
    <source>
        <strain evidence="9">LMG 28251</strain>
    </source>
</reference>
<evidence type="ECO:0000259" key="5">
    <source>
        <dbReference type="Pfam" id="PF25876"/>
    </source>
</evidence>
<feature type="domain" description="Multidrug resistance protein MdtA-like beta-barrel" evidence="7">
    <location>
        <begin position="204"/>
        <end position="275"/>
    </location>
</feature>
<dbReference type="PANTHER" id="PTHR30158">
    <property type="entry name" value="ACRA/E-RELATED COMPONENT OF DRUG EFFLUX TRANSPORTER"/>
    <property type="match status" value="1"/>
</dbReference>
<dbReference type="InterPro" id="IPR058625">
    <property type="entry name" value="MdtA-like_BSH"/>
</dbReference>
<dbReference type="InterPro" id="IPR058626">
    <property type="entry name" value="MdtA-like_b-barrel"/>
</dbReference>
<dbReference type="GO" id="GO:0022857">
    <property type="term" value="F:transmembrane transporter activity"/>
    <property type="evidence" value="ECO:0007669"/>
    <property type="project" value="InterPro"/>
</dbReference>
<keyword evidence="10" id="KW-1185">Reference proteome</keyword>
<comment type="subcellular location">
    <subcellularLocation>
        <location evidence="1">Cell envelope</location>
    </subcellularLocation>
</comment>
<dbReference type="Gene3D" id="2.40.420.20">
    <property type="match status" value="1"/>
</dbReference>
<dbReference type="AlphaFoldDB" id="A0AAF1K1G9"/>
<feature type="domain" description="Multidrug resistance protein MdtA-like alpha-helical hairpin" evidence="5">
    <location>
        <begin position="99"/>
        <end position="168"/>
    </location>
</feature>
<feature type="region of interest" description="Disordered" evidence="3">
    <location>
        <begin position="364"/>
        <end position="394"/>
    </location>
</feature>
<feature type="signal peptide" evidence="4">
    <location>
        <begin position="1"/>
        <end position="23"/>
    </location>
</feature>
<dbReference type="RefSeq" id="WP_211873748.1">
    <property type="nucleotide sequence ID" value="NZ_JAAEDH010000006.1"/>
</dbReference>
<evidence type="ECO:0000256" key="2">
    <source>
        <dbReference type="ARBA" id="ARBA00009477"/>
    </source>
</evidence>
<accession>A0AAF1K1G9</accession>
<dbReference type="Pfam" id="PF25967">
    <property type="entry name" value="RND-MFP_C"/>
    <property type="match status" value="1"/>
</dbReference>
<evidence type="ECO:0000256" key="1">
    <source>
        <dbReference type="ARBA" id="ARBA00004196"/>
    </source>
</evidence>
<dbReference type="NCBIfam" id="TIGR01730">
    <property type="entry name" value="RND_mfp"/>
    <property type="match status" value="1"/>
</dbReference>
<dbReference type="Gene3D" id="2.40.50.100">
    <property type="match status" value="1"/>
</dbReference>
<evidence type="ECO:0000259" key="7">
    <source>
        <dbReference type="Pfam" id="PF25944"/>
    </source>
</evidence>
<dbReference type="GO" id="GO:0030313">
    <property type="term" value="C:cell envelope"/>
    <property type="evidence" value="ECO:0007669"/>
    <property type="project" value="UniProtKB-SubCell"/>
</dbReference>
<dbReference type="Proteomes" id="UP001196068">
    <property type="component" value="Unassembled WGS sequence"/>
</dbReference>
<dbReference type="EMBL" id="JAAEDH010000006">
    <property type="protein sequence ID" value="MBR0654936.1"/>
    <property type="molecule type" value="Genomic_DNA"/>
</dbReference>